<name>A0A0L0KKC5_9ACTN</name>
<organism evidence="2 3">
    <name type="scientific">Streptomyces acidiscabies</name>
    <dbReference type="NCBI Taxonomy" id="42234"/>
    <lineage>
        <taxon>Bacteria</taxon>
        <taxon>Bacillati</taxon>
        <taxon>Actinomycetota</taxon>
        <taxon>Actinomycetes</taxon>
        <taxon>Kitasatosporales</taxon>
        <taxon>Streptomycetaceae</taxon>
        <taxon>Streptomyces</taxon>
    </lineage>
</organism>
<dbReference type="PATRIC" id="fig|42234.21.peg.1639"/>
<protein>
    <submittedName>
        <fullName evidence="2">Phosphotransferase</fullName>
    </submittedName>
</protein>
<feature type="domain" description="Aminoglycoside phosphotransferase" evidence="1">
    <location>
        <begin position="11"/>
        <end position="198"/>
    </location>
</feature>
<dbReference type="RefSeq" id="WP_050370014.1">
    <property type="nucleotide sequence ID" value="NZ_KQ257808.1"/>
</dbReference>
<keyword evidence="2" id="KW-0808">Transferase</keyword>
<dbReference type="AlphaFoldDB" id="A0A0L0KKC5"/>
<dbReference type="InterPro" id="IPR002575">
    <property type="entry name" value="Aminoglycoside_PTrfase"/>
</dbReference>
<proteinExistence type="predicted"/>
<dbReference type="EMBL" id="JPPY01000046">
    <property type="protein sequence ID" value="KND38283.1"/>
    <property type="molecule type" value="Genomic_DNA"/>
</dbReference>
<comment type="caution">
    <text evidence="2">The sequence shown here is derived from an EMBL/GenBank/DDBJ whole genome shotgun (WGS) entry which is preliminary data.</text>
</comment>
<dbReference type="InterPro" id="IPR011009">
    <property type="entry name" value="Kinase-like_dom_sf"/>
</dbReference>
<dbReference type="Proteomes" id="UP000037151">
    <property type="component" value="Unassembled WGS sequence"/>
</dbReference>
<evidence type="ECO:0000313" key="2">
    <source>
        <dbReference type="EMBL" id="KND38283.1"/>
    </source>
</evidence>
<gene>
    <name evidence="2" type="ORF">IQ63_07955</name>
</gene>
<evidence type="ECO:0000259" key="1">
    <source>
        <dbReference type="Pfam" id="PF01636"/>
    </source>
</evidence>
<dbReference type="SUPFAM" id="SSF56112">
    <property type="entry name" value="Protein kinase-like (PK-like)"/>
    <property type="match status" value="1"/>
</dbReference>
<evidence type="ECO:0000313" key="3">
    <source>
        <dbReference type="Proteomes" id="UP000037151"/>
    </source>
</evidence>
<sequence length="253" mass="28202">MTLRPFTKHYATPERAAGAVRHYRWINEHAKPLRQPALHTIGPDRLTFERVEGRSVRPEDLPRMAELLGHAHGAAWASDLQSASLGIPHRFQDGTTFDDYVGPREIALRRRHEQGYLPNKVALYTMLGLLEETAQGPFAFYKDSNPRNFIITSTGDIVTVDTDDLSLAPMGYDLAKLIATLHLTYGPLADHAVNAALLAYNATAGSYGARLGTTDRERLDDFLALHAVLTAPYVGRNGYRYSWPLRSHLRGTP</sequence>
<dbReference type="GO" id="GO:0016740">
    <property type="term" value="F:transferase activity"/>
    <property type="evidence" value="ECO:0007669"/>
    <property type="project" value="UniProtKB-KW"/>
</dbReference>
<accession>A0A0L0KKC5</accession>
<dbReference type="OrthoDB" id="4553308at2"/>
<reference evidence="3" key="1">
    <citation type="submission" date="2014-07" db="EMBL/GenBank/DDBJ databases">
        <title>Genome sequencing of plant-pathogenic Streptomyces species.</title>
        <authorList>
            <person name="Harrison J."/>
            <person name="Sapp M."/>
            <person name="Thwaites R."/>
            <person name="Studholme D.J."/>
        </authorList>
    </citation>
    <scope>NUCLEOTIDE SEQUENCE [LARGE SCALE GENOMIC DNA]</scope>
    <source>
        <strain evidence="3">NCPPB 4445</strain>
    </source>
</reference>
<dbReference type="Pfam" id="PF01636">
    <property type="entry name" value="APH"/>
    <property type="match status" value="1"/>
</dbReference>